<dbReference type="RefSeq" id="WP_151422989.1">
    <property type="nucleotide sequence ID" value="NZ_WBJX01000001.1"/>
</dbReference>
<evidence type="ECO:0000256" key="1">
    <source>
        <dbReference type="SAM" id="MobiDB-lite"/>
    </source>
</evidence>
<dbReference type="AlphaFoldDB" id="A0A7J5B6N0"/>
<comment type="caution">
    <text evidence="2">The sequence shown here is derived from an EMBL/GenBank/DDBJ whole genome shotgun (WGS) entry which is preliminary data.</text>
</comment>
<dbReference type="Proteomes" id="UP000490386">
    <property type="component" value="Unassembled WGS sequence"/>
</dbReference>
<name>A0A7J5B6N0_9MICO</name>
<accession>A0A7J5B6N0</accession>
<organism evidence="2 3">
    <name type="scientific">Pseudoclavibacter terrae</name>
    <dbReference type="NCBI Taxonomy" id="1530195"/>
    <lineage>
        <taxon>Bacteria</taxon>
        <taxon>Bacillati</taxon>
        <taxon>Actinomycetota</taxon>
        <taxon>Actinomycetes</taxon>
        <taxon>Micrococcales</taxon>
        <taxon>Microbacteriaceae</taxon>
        <taxon>Pseudoclavibacter</taxon>
    </lineage>
</organism>
<gene>
    <name evidence="2" type="ORF">F8O03_05940</name>
</gene>
<dbReference type="EMBL" id="WBJX01000001">
    <property type="protein sequence ID" value="KAB1639848.1"/>
    <property type="molecule type" value="Genomic_DNA"/>
</dbReference>
<feature type="region of interest" description="Disordered" evidence="1">
    <location>
        <begin position="123"/>
        <end position="180"/>
    </location>
</feature>
<dbReference type="OrthoDB" id="5063922at2"/>
<feature type="compositionally biased region" description="Basic and acidic residues" evidence="1">
    <location>
        <begin position="142"/>
        <end position="155"/>
    </location>
</feature>
<feature type="compositionally biased region" description="Basic and acidic residues" evidence="1">
    <location>
        <begin position="123"/>
        <end position="134"/>
    </location>
</feature>
<reference evidence="2 3" key="1">
    <citation type="submission" date="2019-09" db="EMBL/GenBank/DDBJ databases">
        <title>Phylogeny of genus Pseudoclavibacter and closely related genus.</title>
        <authorList>
            <person name="Li Y."/>
        </authorList>
    </citation>
    <scope>NUCLEOTIDE SEQUENCE [LARGE SCALE GENOMIC DNA]</scope>
    <source>
        <strain evidence="2 3">THG-MD12</strain>
    </source>
</reference>
<evidence type="ECO:0000313" key="2">
    <source>
        <dbReference type="EMBL" id="KAB1639848.1"/>
    </source>
</evidence>
<evidence type="ECO:0000313" key="3">
    <source>
        <dbReference type="Proteomes" id="UP000490386"/>
    </source>
</evidence>
<proteinExistence type="predicted"/>
<protein>
    <submittedName>
        <fullName evidence="2">Uncharacterized protein</fullName>
    </submittedName>
</protein>
<sequence>MIDASDLASPEYERVPDEAKPTAVGLWLHLDPLGRGPMDPEWIAERVYPRRDRTVAAEMVFEHLVMLIDAGFLATYEADGFEWLQLSRPLKVDKRGVTITTPDPPGQFPWTSMAGGREGARERARAEVRAEREASAAGWDAVQRDRRREVRRPDKPLTLSAPPAFCHEHMPAGSGGTPCGPCRDTRIVREDWLRSAIYEQKLTTFYEQGEADDWHGADLNTF</sequence>
<keyword evidence="3" id="KW-1185">Reference proteome</keyword>